<evidence type="ECO:0000256" key="3">
    <source>
        <dbReference type="SAM" id="MobiDB-lite"/>
    </source>
</evidence>
<dbReference type="SMART" id="SM00382">
    <property type="entry name" value="AAA"/>
    <property type="match status" value="1"/>
</dbReference>
<feature type="transmembrane region" description="Helical" evidence="4">
    <location>
        <begin position="152"/>
        <end position="172"/>
    </location>
</feature>
<dbReference type="CDD" id="cd03230">
    <property type="entry name" value="ABC_DR_subfamily_A"/>
    <property type="match status" value="1"/>
</dbReference>
<dbReference type="Gene3D" id="3.40.50.300">
    <property type="entry name" value="P-loop containing nucleotide triphosphate hydrolases"/>
    <property type="match status" value="1"/>
</dbReference>
<feature type="transmembrane region" description="Helical" evidence="4">
    <location>
        <begin position="126"/>
        <end position="145"/>
    </location>
</feature>
<keyword evidence="4" id="KW-1133">Transmembrane helix</keyword>
<proteinExistence type="predicted"/>
<organism evidence="5 6">
    <name type="scientific">Lepeophtheirus salmonis</name>
    <name type="common">Salmon louse</name>
    <name type="synonym">Caligus salmonis</name>
    <dbReference type="NCBI Taxonomy" id="72036"/>
    <lineage>
        <taxon>Eukaryota</taxon>
        <taxon>Metazoa</taxon>
        <taxon>Ecdysozoa</taxon>
        <taxon>Arthropoda</taxon>
        <taxon>Crustacea</taxon>
        <taxon>Multicrustacea</taxon>
        <taxon>Hexanauplia</taxon>
        <taxon>Copepoda</taxon>
        <taxon>Siphonostomatoida</taxon>
        <taxon>Caligidae</taxon>
        <taxon>Lepeophtheirus</taxon>
    </lineage>
</organism>
<keyword evidence="4" id="KW-0472">Membrane</keyword>
<dbReference type="GO" id="GO:0005524">
    <property type="term" value="F:ATP binding"/>
    <property type="evidence" value="ECO:0007669"/>
    <property type="project" value="UniProtKB-KW"/>
</dbReference>
<keyword evidence="1" id="KW-0547">Nucleotide-binding</keyword>
<dbReference type="InterPro" id="IPR003593">
    <property type="entry name" value="AAA+_ATPase"/>
</dbReference>
<feature type="transmembrane region" description="Helical" evidence="4">
    <location>
        <begin position="293"/>
        <end position="313"/>
    </location>
</feature>
<dbReference type="PANTHER" id="PTHR43038:SF3">
    <property type="entry name" value="ABC TRANSPORTER G FAMILY MEMBER 20 ISOFORM X1"/>
    <property type="match status" value="1"/>
</dbReference>
<sequence>MHSISKLQYNFQKFDLVIYIYYDEEEILSPMDYVDESYIGEDLSHKYVSQDELGGGPAMDFWEMMEYCVEPTSRDGLSHLGKVLFWTLIFRLLTQTGKVPSWAHHSVSSLCGIFVLAHFFHSNVVYIMGLLVLSYLALLLSCHWNKPRRGPLLLLLCLLYNSICELMIAIPVDWHQIRGVQMILSMKIISLGFDMDSASNSEPPTTNQENNEPLSKKDDRQKSHRRRGDKLSSPTSKGIETLPVDLKQMPKFMELAGYFLNPGTCVFGPWTKYEDYINIFREPIWNFAWTMKIFFSLVSAFVFLSISTCWNSWMIHDGSWKWSIAYRDAMSFRASHYFVSFMSEATAVTAGFGYSKVEKSWSDLTVSSPNSIEMPRSLTVLKTAKPYGNFVAIVSTYIASAFLHGFNFQLAAVLLSLGIYTFVEYEFRRKLSNIFDASMEARSNSKTVRKHTEKEFVVIVCNILFGILACFHLAYLGVMFGGQSSPLEAEGNSWKHTLNKWRNLGFLSHYIVVFTRNGVVISTKDLNLSNSIHHSSGLRTEGGWLPEFAACYLDQGCFTSSMDGVGKKVNVLMDLDMTIPKGVIYGLLGPSGCGKTTLLQCTIGRQRIQSGELLVFGHKPGSSGSGVPGRRVGYMPQELALYKEFTILETLEYFGRIFHMSPGSIKMRAEFLLDFLDLPRKNRLIQNLSGGQQRRASLAIALLHEPELLILDEPTVGVDPVLRHSIWEHLLAISNNPSKKTTIVITTHYVEEARRAHIVGMMRYGRLLAESPPANLMKLYNKPTLELVFFNLCRKESSDDSLFAEHSTPRTPKHNPDVISLKQIQTSSEAVAPFIFGAKKLSS</sequence>
<dbReference type="OrthoDB" id="5968863at2759"/>
<dbReference type="EMBL" id="HG994592">
    <property type="protein sequence ID" value="CAF2824359.1"/>
    <property type="molecule type" value="Genomic_DNA"/>
</dbReference>
<dbReference type="Pfam" id="PF00005">
    <property type="entry name" value="ABC_tran"/>
    <property type="match status" value="1"/>
</dbReference>
<feature type="transmembrane region" description="Helical" evidence="4">
    <location>
        <begin position="456"/>
        <end position="478"/>
    </location>
</feature>
<keyword evidence="2 5" id="KW-0067">ATP-binding</keyword>
<dbReference type="SUPFAM" id="SSF52540">
    <property type="entry name" value="P-loop containing nucleoside triphosphate hydrolases"/>
    <property type="match status" value="1"/>
</dbReference>
<keyword evidence="6" id="KW-1185">Reference proteome</keyword>
<dbReference type="PROSITE" id="PS00211">
    <property type="entry name" value="ABC_TRANSPORTER_1"/>
    <property type="match status" value="1"/>
</dbReference>
<reference evidence="5" key="1">
    <citation type="submission" date="2021-02" db="EMBL/GenBank/DDBJ databases">
        <authorList>
            <person name="Bekaert M."/>
        </authorList>
    </citation>
    <scope>NUCLEOTIDE SEQUENCE</scope>
    <source>
        <strain evidence="5">IoA-00</strain>
    </source>
</reference>
<dbReference type="PROSITE" id="PS50893">
    <property type="entry name" value="ABC_TRANSPORTER_2"/>
    <property type="match status" value="1"/>
</dbReference>
<accession>A0A7R8CHX7</accession>
<evidence type="ECO:0000256" key="4">
    <source>
        <dbReference type="SAM" id="Phobius"/>
    </source>
</evidence>
<evidence type="ECO:0000256" key="1">
    <source>
        <dbReference type="ARBA" id="ARBA00022741"/>
    </source>
</evidence>
<dbReference type="Proteomes" id="UP000675881">
    <property type="component" value="Chromosome 13"/>
</dbReference>
<protein>
    <submittedName>
        <fullName evidence="5">ABC transporter G family member 20,Nod factor export ATP-binding protein I,ABC transporter G family member 23</fullName>
    </submittedName>
</protein>
<gene>
    <name evidence="5" type="ORF">LSAA_4484</name>
</gene>
<dbReference type="InterPro" id="IPR027417">
    <property type="entry name" value="P-loop_NTPase"/>
</dbReference>
<feature type="compositionally biased region" description="Polar residues" evidence="3">
    <location>
        <begin position="199"/>
        <end position="213"/>
    </location>
</feature>
<dbReference type="InterPro" id="IPR017871">
    <property type="entry name" value="ABC_transporter-like_CS"/>
</dbReference>
<evidence type="ECO:0000313" key="5">
    <source>
        <dbReference type="EMBL" id="CAF2824359.1"/>
    </source>
</evidence>
<keyword evidence="4" id="KW-0812">Transmembrane</keyword>
<dbReference type="PANTHER" id="PTHR43038">
    <property type="entry name" value="ATP-BINDING CASSETTE, SUB-FAMILY H, MEMBER 1"/>
    <property type="match status" value="1"/>
</dbReference>
<evidence type="ECO:0000256" key="2">
    <source>
        <dbReference type="ARBA" id="ARBA00022840"/>
    </source>
</evidence>
<name>A0A7R8CHX7_LEPSM</name>
<evidence type="ECO:0000313" key="6">
    <source>
        <dbReference type="Proteomes" id="UP000675881"/>
    </source>
</evidence>
<feature type="region of interest" description="Disordered" evidence="3">
    <location>
        <begin position="199"/>
        <end position="238"/>
    </location>
</feature>
<dbReference type="InterPro" id="IPR003439">
    <property type="entry name" value="ABC_transporter-like_ATP-bd"/>
</dbReference>
<dbReference type="AlphaFoldDB" id="A0A7R8CHX7"/>
<dbReference type="GO" id="GO:0016887">
    <property type="term" value="F:ATP hydrolysis activity"/>
    <property type="evidence" value="ECO:0007669"/>
    <property type="project" value="InterPro"/>
</dbReference>
<feature type="transmembrane region" description="Helical" evidence="4">
    <location>
        <begin position="390"/>
        <end position="423"/>
    </location>
</feature>